<dbReference type="EMBL" id="JAPUUL010000197">
    <property type="protein sequence ID" value="KAJ8131979.1"/>
    <property type="molecule type" value="Genomic_DNA"/>
</dbReference>
<comment type="caution">
    <text evidence="1">The sequence shown here is derived from an EMBL/GenBank/DDBJ whole genome shotgun (WGS) entry which is preliminary data.</text>
</comment>
<reference evidence="1" key="1">
    <citation type="submission" date="2022-12" db="EMBL/GenBank/DDBJ databases">
        <title>Genome Sequence of Lasiodiplodia mahajangana.</title>
        <authorList>
            <person name="Buettner E."/>
        </authorList>
    </citation>
    <scope>NUCLEOTIDE SEQUENCE</scope>
    <source>
        <strain evidence="1">VT137</strain>
    </source>
</reference>
<evidence type="ECO:0000313" key="2">
    <source>
        <dbReference type="Proteomes" id="UP001153332"/>
    </source>
</evidence>
<evidence type="ECO:0000313" key="1">
    <source>
        <dbReference type="EMBL" id="KAJ8131979.1"/>
    </source>
</evidence>
<organism evidence="1 2">
    <name type="scientific">Lasiodiplodia mahajangana</name>
    <dbReference type="NCBI Taxonomy" id="1108764"/>
    <lineage>
        <taxon>Eukaryota</taxon>
        <taxon>Fungi</taxon>
        <taxon>Dikarya</taxon>
        <taxon>Ascomycota</taxon>
        <taxon>Pezizomycotina</taxon>
        <taxon>Dothideomycetes</taxon>
        <taxon>Dothideomycetes incertae sedis</taxon>
        <taxon>Botryosphaeriales</taxon>
        <taxon>Botryosphaeriaceae</taxon>
        <taxon>Lasiodiplodia</taxon>
    </lineage>
</organism>
<dbReference type="Proteomes" id="UP001153332">
    <property type="component" value="Unassembled WGS sequence"/>
</dbReference>
<sequence>MPHSPIIIVPEEDDIEIAELSSLERGLRYLRQARREGRPVIIDLTQDDGDVHEYELQIIGELEVTHASRRSTAPLRNPTIPAHLQISSFRHLNILIKRGTLVEVFQRPRNEYGWQFIQVGDICTDPQSGRVMIRGIRLTRHRYLRGLLPRMKNEICALYDIDRDDNRPEQIQASVEVPVTEVIRTRAFSRTNDAFPSHRFNRWQWESVKEIEDKGTLVQRWKYYRYWPSSAAMTTKRSYSGALVRLRYGDIEDEHFRVADDKLRNEFRGGIIRGGSFVNGQPCVPTVNLDQGITRTFPSYQKYTADDMFCGAGGASCGIRRAGLQVRLACDIDHAAASSYKENFPEASLEIKDIFHLIEESKDSTDHSDFVHISPPCQVWSPVHTRPGKNDEANVAALFACGEVLKMRRPRISTGEQTFGLLFDRNEEFFNALVGQYTSLGFSFSWDILQFKEYGVPSTRRRLIWIASCLGEPLPPFPASTHVEGSGNLPVPVTVREVLRNVQPGSNDPLHNIADMLARAKNSVKFPRTPYDDRIQIGTVTTAGSEWAHPSGRRNFTPRELALIQGFPKSYKFVGSITQVNRQIGNAFPPVVVETLYRHLRKRLLRQDRVAPGRTLEQSFVVTKEHRCQRDVIVLEDVDMIDLEDDHPNFSRESSRTLSAESLPSLIEIE</sequence>
<name>A0ACC2JXD2_9PEZI</name>
<proteinExistence type="predicted"/>
<protein>
    <submittedName>
        <fullName evidence="1">Uncharacterized protein</fullName>
    </submittedName>
</protein>
<gene>
    <name evidence="1" type="ORF">O1611_g1648</name>
</gene>
<keyword evidence="2" id="KW-1185">Reference proteome</keyword>
<accession>A0ACC2JXD2</accession>